<dbReference type="SMART" id="SM00827">
    <property type="entry name" value="PKS_AT"/>
    <property type="match status" value="1"/>
</dbReference>
<dbReference type="InterPro" id="IPR057326">
    <property type="entry name" value="KR_dom"/>
</dbReference>
<dbReference type="GO" id="GO:0050641">
    <property type="term" value="F:6-methylsalicylic acid synthase activity"/>
    <property type="evidence" value="ECO:0007669"/>
    <property type="project" value="UniProtKB-EC"/>
</dbReference>
<dbReference type="InterPro" id="IPR018201">
    <property type="entry name" value="Ketoacyl_synth_AS"/>
</dbReference>
<gene>
    <name evidence="11" type="ORF">N7498_001772</name>
</gene>
<dbReference type="Gene3D" id="3.10.129.110">
    <property type="entry name" value="Polyketide synthase dehydratase"/>
    <property type="match status" value="1"/>
</dbReference>
<evidence type="ECO:0000256" key="2">
    <source>
        <dbReference type="ARBA" id="ARBA00022553"/>
    </source>
</evidence>
<dbReference type="PROSITE" id="PS52019">
    <property type="entry name" value="PKS_MFAS_DH"/>
    <property type="match status" value="1"/>
</dbReference>
<dbReference type="PANTHER" id="PTHR43775">
    <property type="entry name" value="FATTY ACID SYNTHASE"/>
    <property type="match status" value="1"/>
</dbReference>
<dbReference type="InterPro" id="IPR009081">
    <property type="entry name" value="PP-bd_ACP"/>
</dbReference>
<dbReference type="InterPro" id="IPR016035">
    <property type="entry name" value="Acyl_Trfase/lysoPLipase"/>
</dbReference>
<dbReference type="InterPro" id="IPR036736">
    <property type="entry name" value="ACP-like_sf"/>
</dbReference>
<feature type="compositionally biased region" description="Polar residues" evidence="7">
    <location>
        <begin position="1699"/>
        <end position="1715"/>
    </location>
</feature>
<dbReference type="PROSITE" id="PS50075">
    <property type="entry name" value="CARRIER"/>
    <property type="match status" value="1"/>
</dbReference>
<feature type="region of interest" description="N-terminal hotdog fold" evidence="6">
    <location>
        <begin position="936"/>
        <end position="1054"/>
    </location>
</feature>
<dbReference type="InterPro" id="IPR016039">
    <property type="entry name" value="Thiolase-like"/>
</dbReference>
<feature type="domain" description="Carrier" evidence="8">
    <location>
        <begin position="1729"/>
        <end position="1803"/>
    </location>
</feature>
<dbReference type="GO" id="GO:0006633">
    <property type="term" value="P:fatty acid biosynthetic process"/>
    <property type="evidence" value="ECO:0007669"/>
    <property type="project" value="InterPro"/>
</dbReference>
<dbReference type="SMART" id="SM00825">
    <property type="entry name" value="PKS_KS"/>
    <property type="match status" value="1"/>
</dbReference>
<dbReference type="Pfam" id="PF00550">
    <property type="entry name" value="PP-binding"/>
    <property type="match status" value="1"/>
</dbReference>
<dbReference type="SMART" id="SM00822">
    <property type="entry name" value="PKS_KR"/>
    <property type="match status" value="1"/>
</dbReference>
<evidence type="ECO:0000313" key="12">
    <source>
        <dbReference type="Proteomes" id="UP001150904"/>
    </source>
</evidence>
<dbReference type="InterPro" id="IPR049552">
    <property type="entry name" value="PKS_DH_N"/>
</dbReference>
<evidence type="ECO:0000259" key="9">
    <source>
        <dbReference type="PROSITE" id="PS52004"/>
    </source>
</evidence>
<evidence type="ECO:0000256" key="5">
    <source>
        <dbReference type="ARBA" id="ARBA00038879"/>
    </source>
</evidence>
<keyword evidence="3" id="KW-0808">Transferase</keyword>
<dbReference type="EMBL" id="JAPQKR010000005">
    <property type="protein sequence ID" value="KAJ5215365.1"/>
    <property type="molecule type" value="Genomic_DNA"/>
</dbReference>
<dbReference type="SUPFAM" id="SSF52151">
    <property type="entry name" value="FabD/lysophospholipase-like"/>
    <property type="match status" value="1"/>
</dbReference>
<dbReference type="InterPro" id="IPR049900">
    <property type="entry name" value="PKS_mFAS_DH"/>
</dbReference>
<dbReference type="Gene3D" id="3.40.50.720">
    <property type="entry name" value="NAD(P)-binding Rossmann-like Domain"/>
    <property type="match status" value="1"/>
</dbReference>
<feature type="active site" description="Proton acceptor; for dehydratase activity" evidence="6">
    <location>
        <position position="968"/>
    </location>
</feature>
<protein>
    <recommendedName>
        <fullName evidence="5">6-methylsalicylic acid synthase</fullName>
        <ecNumber evidence="5">2.3.1.165</ecNumber>
    </recommendedName>
</protein>
<dbReference type="CDD" id="cd00833">
    <property type="entry name" value="PKS"/>
    <property type="match status" value="1"/>
</dbReference>
<keyword evidence="1" id="KW-0596">Phosphopantetheine</keyword>
<dbReference type="PROSITE" id="PS00012">
    <property type="entry name" value="PHOSPHOPANTETHEINE"/>
    <property type="match status" value="1"/>
</dbReference>
<dbReference type="Gene3D" id="3.40.366.10">
    <property type="entry name" value="Malonyl-Coenzyme A Acyl Carrier Protein, domain 2"/>
    <property type="match status" value="1"/>
</dbReference>
<dbReference type="Pfam" id="PF00109">
    <property type="entry name" value="ketoacyl-synt"/>
    <property type="match status" value="1"/>
</dbReference>
<dbReference type="InterPro" id="IPR014030">
    <property type="entry name" value="Ketoacyl_synth_N"/>
</dbReference>
<dbReference type="Proteomes" id="UP001150904">
    <property type="component" value="Unassembled WGS sequence"/>
</dbReference>
<dbReference type="SMART" id="SM00826">
    <property type="entry name" value="PKS_DH"/>
    <property type="match status" value="1"/>
</dbReference>
<feature type="domain" description="PKS/mFAS DH" evidence="10">
    <location>
        <begin position="936"/>
        <end position="1214"/>
    </location>
</feature>
<dbReference type="Pfam" id="PF00698">
    <property type="entry name" value="Acyl_transf_1"/>
    <property type="match status" value="1"/>
</dbReference>
<dbReference type="Pfam" id="PF21089">
    <property type="entry name" value="PKS_DH_N"/>
    <property type="match status" value="1"/>
</dbReference>
<dbReference type="InterPro" id="IPR001227">
    <property type="entry name" value="Ac_transferase_dom_sf"/>
</dbReference>
<dbReference type="InterPro" id="IPR036291">
    <property type="entry name" value="NAD(P)-bd_dom_sf"/>
</dbReference>
<evidence type="ECO:0000256" key="4">
    <source>
        <dbReference type="ARBA" id="ARBA00023268"/>
    </source>
</evidence>
<dbReference type="InterPro" id="IPR014031">
    <property type="entry name" value="Ketoacyl_synth_C"/>
</dbReference>
<dbReference type="GO" id="GO:0030639">
    <property type="term" value="P:polyketide biosynthetic process"/>
    <property type="evidence" value="ECO:0007669"/>
    <property type="project" value="UniProtKB-ARBA"/>
</dbReference>
<keyword evidence="2" id="KW-0597">Phosphoprotein</keyword>
<dbReference type="SUPFAM" id="SSF47336">
    <property type="entry name" value="ACP-like"/>
    <property type="match status" value="1"/>
</dbReference>
<keyword evidence="4" id="KW-0511">Multifunctional enzyme</keyword>
<dbReference type="Pfam" id="PF08659">
    <property type="entry name" value="KR"/>
    <property type="match status" value="1"/>
</dbReference>
<comment type="caution">
    <text evidence="11">The sequence shown here is derived from an EMBL/GenBank/DDBJ whole genome shotgun (WGS) entry which is preliminary data.</text>
</comment>
<evidence type="ECO:0000256" key="3">
    <source>
        <dbReference type="ARBA" id="ARBA00022679"/>
    </source>
</evidence>
<dbReference type="InterPro" id="IPR020806">
    <property type="entry name" value="PKS_PP-bd"/>
</dbReference>
<dbReference type="InterPro" id="IPR013968">
    <property type="entry name" value="PKS_KR"/>
</dbReference>
<evidence type="ECO:0000259" key="10">
    <source>
        <dbReference type="PROSITE" id="PS52019"/>
    </source>
</evidence>
<sequence>MPHFSSTDSNSSSIATPEAQYSGVSTPVTEYSQFNFGKEVAVVGMACRVAGNNNSPEQLWQSLLEKQDASGEIPKMRWEPYLRRDPRNARILKETTSRGYFLDHLENFDAQFFGISPKEAEQMDPQQRLSLEVTWEALENAGITAKSLSGSDTAVFWGVNSDDYSKLVLEDLPNVEAWMGIGTAYCGVPNRISYHLNLMGPSTAVDAACASSLVAVHHGVQSIVLGESKIAIVGGVNALCGPGLTRVLDKAGAVSSEGRCCSFDNDVKGYGRGEGAAAIVLKNLSSAIQDGDHIMALIKGTAVAQDGKTNGIMAPNAKAQQLVARNALKVGNVDPLTVGYVEAHATSTPLGDPTEVSAIAAVYGAEREPESPCFIGSIKPNIGHLEAGAGAMGFIKAVMAVQKGVLAPQANLTTLTKKIDWDRVGLKVVQEETKWPSTDEIRRAAICSYGYGGTVSHAVIEQFTLPETPDLTPVSSSSSPTLLLLSGPQEKRLPFQARALGEWLQSEGSHHELKRVASTLAVRRDHHDYRVGLVVDSQEDAIHALAQLASGAHQANAWTSQSRVFGRDVNKEVVWVFSGHGAQWAGMGQELLQNPVFFQAIQPLDDIVQAETNLSPIALLQTGEFEASDHVQILTYVMQIGIAAILHSHGVYPQAIIGHSVGEIAASVVAGALTAEEGAVLITRRSVLYRQVMGQGAMILVHKPYAEMADELAGAENLVVAIDSSPSSCVVAGSTAAVAQKAAELKQRSIQTFTVRTDIPFHSPMLNPLVVPLLHSLDGRLAPTAPTHAKLYSTSLADPRGQDLRDATYWANNMINPVHLTSAVQAALADSYRIFLEVSSHPLVSHSVNETIMAAGLEDFCMVPTLVRKKPSEKCILHAIAQLHSRGATVDWKSHCSGPWAGGLPNTHWMHKPTWRQVGAGNVHEPSQQTHDVEKHALLGQRIGVAGTDTVVYTTRLDNDSKPFPGSHPLHGTEIVPAAGLVNTFIKATGANALHDVALRVPIAINAPRSVQVVTQRDEVKIMSRLIPENQSAIDDSSWVTHTTARWNSMPTLTTSKAHINTQAVKDRIGTRLRDDFSIDYLAKVGVSAMGFPWAITEHYGNTEEMIARVDVAPAVAADGDLPWDTSSWAPILDAATSVGSTIFFDQPRLRMPAQIERVEIFTRENPPKTGWLYVQEASDSALASHVSVCDEAGNVVAKFTSMRFAEIEGAPGVSGSMESLVHQMAWPPAVPVEVPLPIHQIVLVSEDKALREEYAGTISTPTQIFQLSNASDLALQRDILPLNHKETAIVYIPSQVPSLQNVPEAAEAFTWQLLEIVKFVINHTLPAKVFVVTSNTAEGATPTALAQAPLVGLSRVIASEHGDQFGGLIDTEVPTFPLATMRYIQGADIIRIRDGMARTMRLRPLPRHLLLPTDTGSPSPAPLLPRPDGTYLITGGLGALGLEVADFLVSKGAQRVILLSRRDLPPRRAWSALPSDDALAPAIAKIQVLESRGASIHVLALDISVPNAAQRLTGALDQLGLPPVRGVVHAAGVLDNELAVQTTPGAFSRVLAPKVTGGLVLNEVFPASTVDFFVLFSSCGQLVGFTGQSSYAAGNAFLDTLATHRRQQGDHHAVAIQWTSWRGLGMGASTDFINAELESKGITDVSADEAFAAWLHLAKYDVDHAVILRSLAFDADEPLPTPVLTDIALRRAPSVPSSAGTTITDGSHSVVTNSDRAKMPPVGPARKAFLDEAIRSCVAVVLHLATDEVDSKAALADLGIDSVMTVTLRRHLQQALKIKVPPTLTWSHPTVSHLVGWFAEKLESTE</sequence>
<dbReference type="SUPFAM" id="SSF53901">
    <property type="entry name" value="Thiolase-like"/>
    <property type="match status" value="1"/>
</dbReference>
<dbReference type="InterPro" id="IPR016036">
    <property type="entry name" value="Malonyl_transacylase_ACP-bd"/>
</dbReference>
<reference evidence="11" key="1">
    <citation type="submission" date="2022-12" db="EMBL/GenBank/DDBJ databases">
        <authorList>
            <person name="Petersen C."/>
        </authorList>
    </citation>
    <scope>NUCLEOTIDE SEQUENCE</scope>
    <source>
        <strain evidence="11">IBT 15544</strain>
    </source>
</reference>
<dbReference type="InterPro" id="IPR050091">
    <property type="entry name" value="PKS_NRPS_Biosynth_Enz"/>
</dbReference>
<dbReference type="Pfam" id="PF02801">
    <property type="entry name" value="Ketoacyl-synt_C"/>
    <property type="match status" value="1"/>
</dbReference>
<dbReference type="GO" id="GO:0004315">
    <property type="term" value="F:3-oxoacyl-[acyl-carrier-protein] synthase activity"/>
    <property type="evidence" value="ECO:0007669"/>
    <property type="project" value="InterPro"/>
</dbReference>
<dbReference type="PROSITE" id="PS52004">
    <property type="entry name" value="KS3_2"/>
    <property type="match status" value="1"/>
</dbReference>
<feature type="region of interest" description="Disordered" evidence="7">
    <location>
        <begin position="1699"/>
        <end position="1720"/>
    </location>
</feature>
<keyword evidence="12" id="KW-1185">Reference proteome</keyword>
<proteinExistence type="predicted"/>
<organism evidence="11 12">
    <name type="scientific">Penicillium cinerascens</name>
    <dbReference type="NCBI Taxonomy" id="70096"/>
    <lineage>
        <taxon>Eukaryota</taxon>
        <taxon>Fungi</taxon>
        <taxon>Dikarya</taxon>
        <taxon>Ascomycota</taxon>
        <taxon>Pezizomycotina</taxon>
        <taxon>Eurotiomycetes</taxon>
        <taxon>Eurotiomycetidae</taxon>
        <taxon>Eurotiales</taxon>
        <taxon>Aspergillaceae</taxon>
        <taxon>Penicillium</taxon>
    </lineage>
</organism>
<dbReference type="RefSeq" id="XP_058311178.1">
    <property type="nucleotide sequence ID" value="XM_058448834.1"/>
</dbReference>
<dbReference type="OrthoDB" id="329835at2759"/>
<reference evidence="11" key="2">
    <citation type="journal article" date="2023" name="IMA Fungus">
        <title>Comparative genomic study of the Penicillium genus elucidates a diverse pangenome and 15 lateral gene transfer events.</title>
        <authorList>
            <person name="Petersen C."/>
            <person name="Sorensen T."/>
            <person name="Nielsen M.R."/>
            <person name="Sondergaard T.E."/>
            <person name="Sorensen J.L."/>
            <person name="Fitzpatrick D.A."/>
            <person name="Frisvad J.C."/>
            <person name="Nielsen K.L."/>
        </authorList>
    </citation>
    <scope>NUCLEOTIDE SEQUENCE</scope>
    <source>
        <strain evidence="11">IBT 15544</strain>
    </source>
</reference>
<dbReference type="PROSITE" id="PS00606">
    <property type="entry name" value="KS3_1"/>
    <property type="match status" value="1"/>
</dbReference>
<dbReference type="EC" id="2.3.1.165" evidence="5"/>
<dbReference type="InterPro" id="IPR020807">
    <property type="entry name" value="PKS_DH"/>
</dbReference>
<dbReference type="InterPro" id="IPR042104">
    <property type="entry name" value="PKS_dehydratase_sf"/>
</dbReference>
<dbReference type="GeneID" id="83176135"/>
<dbReference type="InterPro" id="IPR020841">
    <property type="entry name" value="PKS_Beta-ketoAc_synthase_dom"/>
</dbReference>
<dbReference type="InterPro" id="IPR014043">
    <property type="entry name" value="Acyl_transferase_dom"/>
</dbReference>
<accession>A0A9W9N8R3</accession>
<dbReference type="GO" id="GO:1901336">
    <property type="term" value="P:lactone biosynthetic process"/>
    <property type="evidence" value="ECO:0007669"/>
    <property type="project" value="UniProtKB-ARBA"/>
</dbReference>
<dbReference type="GO" id="GO:0031177">
    <property type="term" value="F:phosphopantetheine binding"/>
    <property type="evidence" value="ECO:0007669"/>
    <property type="project" value="InterPro"/>
</dbReference>
<dbReference type="InterPro" id="IPR032821">
    <property type="entry name" value="PKS_assoc"/>
</dbReference>
<dbReference type="SUPFAM" id="SSF55048">
    <property type="entry name" value="Probable ACP-binding domain of malonyl-CoA ACP transacylase"/>
    <property type="match status" value="1"/>
</dbReference>
<dbReference type="Gene3D" id="3.30.70.3290">
    <property type="match status" value="1"/>
</dbReference>
<feature type="active site" description="Proton donor; for dehydratase activity" evidence="6">
    <location>
        <position position="1134"/>
    </location>
</feature>
<evidence type="ECO:0000256" key="7">
    <source>
        <dbReference type="SAM" id="MobiDB-lite"/>
    </source>
</evidence>
<feature type="region of interest" description="C-terminal hotdog fold" evidence="6">
    <location>
        <begin position="1070"/>
        <end position="1214"/>
    </location>
</feature>
<evidence type="ECO:0000256" key="6">
    <source>
        <dbReference type="PROSITE-ProRule" id="PRU01363"/>
    </source>
</evidence>
<name>A0A9W9N8R3_9EURO</name>
<evidence type="ECO:0000259" key="8">
    <source>
        <dbReference type="PROSITE" id="PS50075"/>
    </source>
</evidence>
<dbReference type="Gene3D" id="3.40.47.10">
    <property type="match status" value="1"/>
</dbReference>
<dbReference type="SMART" id="SM00823">
    <property type="entry name" value="PKS_PP"/>
    <property type="match status" value="1"/>
</dbReference>
<dbReference type="GO" id="GO:0004312">
    <property type="term" value="F:fatty acid synthase activity"/>
    <property type="evidence" value="ECO:0007669"/>
    <property type="project" value="TreeGrafter"/>
</dbReference>
<dbReference type="PANTHER" id="PTHR43775:SF22">
    <property type="entry name" value="SYNTHASE, PUTATIVE (JCVI)-RELATED"/>
    <property type="match status" value="1"/>
</dbReference>
<dbReference type="Gene3D" id="1.10.1200.10">
    <property type="entry name" value="ACP-like"/>
    <property type="match status" value="1"/>
</dbReference>
<evidence type="ECO:0000313" key="11">
    <source>
        <dbReference type="EMBL" id="KAJ5215365.1"/>
    </source>
</evidence>
<dbReference type="CDD" id="cd05274">
    <property type="entry name" value="KR_FAS_SDR_x"/>
    <property type="match status" value="1"/>
</dbReference>
<dbReference type="SMART" id="SM01294">
    <property type="entry name" value="PKS_PP_betabranch"/>
    <property type="match status" value="1"/>
</dbReference>
<dbReference type="InterPro" id="IPR006162">
    <property type="entry name" value="Ppantetheine_attach_site"/>
</dbReference>
<evidence type="ECO:0000256" key="1">
    <source>
        <dbReference type="ARBA" id="ARBA00022450"/>
    </source>
</evidence>
<dbReference type="Pfam" id="PF16197">
    <property type="entry name" value="KAsynt_C_assoc"/>
    <property type="match status" value="1"/>
</dbReference>
<dbReference type="SUPFAM" id="SSF51735">
    <property type="entry name" value="NAD(P)-binding Rossmann-fold domains"/>
    <property type="match status" value="2"/>
</dbReference>
<feature type="domain" description="Ketosynthase family 3 (KS3)" evidence="9">
    <location>
        <begin position="37"/>
        <end position="462"/>
    </location>
</feature>